<keyword evidence="2 3" id="KW-0732">Signal</keyword>
<name>A0ABW5YP37_9FLAO</name>
<proteinExistence type="predicted"/>
<dbReference type="InterPro" id="IPR034984">
    <property type="entry name" value="Imelysin-like_IPPA"/>
</dbReference>
<evidence type="ECO:0000256" key="1">
    <source>
        <dbReference type="ARBA" id="ARBA00004196"/>
    </source>
</evidence>
<keyword evidence="6" id="KW-1185">Reference proteome</keyword>
<dbReference type="CDD" id="cd14659">
    <property type="entry name" value="Imelysin-like_IPPA"/>
    <property type="match status" value="1"/>
</dbReference>
<protein>
    <submittedName>
        <fullName evidence="5">Imelysin family protein</fullName>
    </submittedName>
</protein>
<sequence>MKKLFLFLSVLGVFIACSSDSDSNTVGSGDNYDRTAMLTNWADNLIIPRYVDYQSKVEALNTAANDFATTPDQVNLESLRTAWEQAYKAYQYVGMFGIGKAEEINFVSCTNMYPTNVAGIETNITSGTYDFSLLSQYDKQGFPALDYMINGLATTDSTILAFYTTNVNATNYKQYLTDLTARLKINIDAIITDWNGNYRIAFIASNGNSVSSSVNKLVNAFVKYYERDVRAGKVGIPAGIYSNGTLYPEKVEAYYKNTFSKELLNEAIQSAQDFFNGKHFSSTAEGPSLKSYLDYLNTVRNGQNLSAIINTQFATIYTTNAVLSNSFSEQVNTDNNAMIASFDALQQNVVYFKLDMMQALNITVDYVDADGD</sequence>
<dbReference type="EMBL" id="JBHUPC010000017">
    <property type="protein sequence ID" value="MFD2892667.1"/>
    <property type="molecule type" value="Genomic_DNA"/>
</dbReference>
<dbReference type="Gene3D" id="1.20.1420.20">
    <property type="entry name" value="M75 peptidase, HXXE motif"/>
    <property type="match status" value="1"/>
</dbReference>
<comment type="caution">
    <text evidence="5">The sequence shown here is derived from an EMBL/GenBank/DDBJ whole genome shotgun (WGS) entry which is preliminary data.</text>
</comment>
<evidence type="ECO:0000313" key="5">
    <source>
        <dbReference type="EMBL" id="MFD2892667.1"/>
    </source>
</evidence>
<organism evidence="5 6">
    <name type="scientific">Flavobacterium chuncheonense</name>
    <dbReference type="NCBI Taxonomy" id="2026653"/>
    <lineage>
        <taxon>Bacteria</taxon>
        <taxon>Pseudomonadati</taxon>
        <taxon>Bacteroidota</taxon>
        <taxon>Flavobacteriia</taxon>
        <taxon>Flavobacteriales</taxon>
        <taxon>Flavobacteriaceae</taxon>
        <taxon>Flavobacterium</taxon>
    </lineage>
</organism>
<gene>
    <name evidence="5" type="ORF">ACFS5J_11665</name>
</gene>
<dbReference type="Pfam" id="PF09375">
    <property type="entry name" value="Peptidase_M75"/>
    <property type="match status" value="1"/>
</dbReference>
<evidence type="ECO:0000256" key="2">
    <source>
        <dbReference type="ARBA" id="ARBA00022729"/>
    </source>
</evidence>
<dbReference type="Proteomes" id="UP001597534">
    <property type="component" value="Unassembled WGS sequence"/>
</dbReference>
<evidence type="ECO:0000259" key="4">
    <source>
        <dbReference type="Pfam" id="PF09375"/>
    </source>
</evidence>
<evidence type="ECO:0000256" key="3">
    <source>
        <dbReference type="SAM" id="SignalP"/>
    </source>
</evidence>
<comment type="subcellular location">
    <subcellularLocation>
        <location evidence="1">Cell envelope</location>
    </subcellularLocation>
</comment>
<feature type="chain" id="PRO_5046362385" evidence="3">
    <location>
        <begin position="19"/>
        <end position="372"/>
    </location>
</feature>
<dbReference type="RefSeq" id="WP_379812374.1">
    <property type="nucleotide sequence ID" value="NZ_JBHUPC010000017.1"/>
</dbReference>
<accession>A0ABW5YP37</accession>
<dbReference type="InterPro" id="IPR018976">
    <property type="entry name" value="Imelysin-like"/>
</dbReference>
<feature type="domain" description="Imelysin-like" evidence="4">
    <location>
        <begin position="46"/>
        <end position="346"/>
    </location>
</feature>
<evidence type="ECO:0000313" key="6">
    <source>
        <dbReference type="Proteomes" id="UP001597534"/>
    </source>
</evidence>
<feature type="signal peptide" evidence="3">
    <location>
        <begin position="1"/>
        <end position="18"/>
    </location>
</feature>
<reference evidence="6" key="1">
    <citation type="journal article" date="2019" name="Int. J. Syst. Evol. Microbiol.">
        <title>The Global Catalogue of Microorganisms (GCM) 10K type strain sequencing project: providing services to taxonomists for standard genome sequencing and annotation.</title>
        <authorList>
            <consortium name="The Broad Institute Genomics Platform"/>
            <consortium name="The Broad Institute Genome Sequencing Center for Infectious Disease"/>
            <person name="Wu L."/>
            <person name="Ma J."/>
        </authorList>
    </citation>
    <scope>NUCLEOTIDE SEQUENCE [LARGE SCALE GENOMIC DNA]</scope>
    <source>
        <strain evidence="6">KCTC 22671</strain>
    </source>
</reference>
<dbReference type="PROSITE" id="PS51257">
    <property type="entry name" value="PROKAR_LIPOPROTEIN"/>
    <property type="match status" value="1"/>
</dbReference>
<dbReference type="InterPro" id="IPR038352">
    <property type="entry name" value="Imelysin_sf"/>
</dbReference>